<reference evidence="1 2" key="1">
    <citation type="submission" date="2005-09" db="EMBL/GenBank/DDBJ databases">
        <authorList>
            <person name="Mural R.J."/>
            <person name="Li P.W."/>
            <person name="Adams M.D."/>
            <person name="Amanatides P.G."/>
            <person name="Baden-Tillson H."/>
            <person name="Barnstead M."/>
            <person name="Chin S.H."/>
            <person name="Dew I."/>
            <person name="Evans C.A."/>
            <person name="Ferriera S."/>
            <person name="Flanigan M."/>
            <person name="Fosler C."/>
            <person name="Glodek A."/>
            <person name="Gu Z."/>
            <person name="Holt R.A."/>
            <person name="Jennings D."/>
            <person name="Kraft C.L."/>
            <person name="Lu F."/>
            <person name="Nguyen T."/>
            <person name="Nusskern D.R."/>
            <person name="Pfannkoch C.M."/>
            <person name="Sitter C."/>
            <person name="Sutton G.G."/>
            <person name="Venter J.C."/>
            <person name="Wang Z."/>
            <person name="Woodage T."/>
            <person name="Zheng X.H."/>
            <person name="Zhong F."/>
        </authorList>
    </citation>
    <scope>NUCLEOTIDE SEQUENCE [LARGE SCALE GENOMIC DNA]</scope>
    <source>
        <strain>BN</strain>
        <strain evidence="2">Sprague-Dawley</strain>
    </source>
</reference>
<dbReference type="AlphaFoldDB" id="A6IC02"/>
<organism evidence="1 2">
    <name type="scientific">Rattus norvegicus</name>
    <name type="common">Rat</name>
    <dbReference type="NCBI Taxonomy" id="10116"/>
    <lineage>
        <taxon>Eukaryota</taxon>
        <taxon>Metazoa</taxon>
        <taxon>Chordata</taxon>
        <taxon>Craniata</taxon>
        <taxon>Vertebrata</taxon>
        <taxon>Euteleostomi</taxon>
        <taxon>Mammalia</taxon>
        <taxon>Eutheria</taxon>
        <taxon>Euarchontoglires</taxon>
        <taxon>Glires</taxon>
        <taxon>Rodentia</taxon>
        <taxon>Myomorpha</taxon>
        <taxon>Muroidea</taxon>
        <taxon>Muridae</taxon>
        <taxon>Murinae</taxon>
        <taxon>Rattus</taxon>
    </lineage>
</organism>
<evidence type="ECO:0000313" key="2">
    <source>
        <dbReference type="Proteomes" id="UP000234681"/>
    </source>
</evidence>
<gene>
    <name evidence="1" type="ORF">rCG_46161</name>
</gene>
<sequence length="56" mass="6466">MADNLERRRGLVFPRRRKASKTHFMGCFPQLNQAPRVSRASTGDIRKDLRLAKTPI</sequence>
<name>A6IC02_RAT</name>
<dbReference type="EMBL" id="CH473958">
    <property type="protein sequence ID" value="EDM09845.1"/>
    <property type="molecule type" value="Genomic_DNA"/>
</dbReference>
<evidence type="ECO:0000313" key="1">
    <source>
        <dbReference type="EMBL" id="EDM09845.1"/>
    </source>
</evidence>
<proteinExistence type="predicted"/>
<accession>A6IC02</accession>
<dbReference type="Proteomes" id="UP000234681">
    <property type="component" value="Chromosome 13"/>
</dbReference>
<protein>
    <submittedName>
        <fullName evidence="1">RCG46161</fullName>
    </submittedName>
</protein>